<dbReference type="Pfam" id="PF03901">
    <property type="entry name" value="Glyco_transf_22"/>
    <property type="match status" value="1"/>
</dbReference>
<evidence type="ECO:0000256" key="2">
    <source>
        <dbReference type="ARBA" id="ARBA00022676"/>
    </source>
</evidence>
<dbReference type="Proteomes" id="UP000095751">
    <property type="component" value="Unassembled WGS sequence"/>
</dbReference>
<proteinExistence type="inferred from homology"/>
<keyword evidence="7 8" id="KW-0472">Membrane</keyword>
<organism evidence="9 10">
    <name type="scientific">Fragilariopsis cylindrus CCMP1102</name>
    <dbReference type="NCBI Taxonomy" id="635003"/>
    <lineage>
        <taxon>Eukaryota</taxon>
        <taxon>Sar</taxon>
        <taxon>Stramenopiles</taxon>
        <taxon>Ochrophyta</taxon>
        <taxon>Bacillariophyta</taxon>
        <taxon>Bacillariophyceae</taxon>
        <taxon>Bacillariophycidae</taxon>
        <taxon>Bacillariales</taxon>
        <taxon>Bacillariaceae</taxon>
        <taxon>Fragilariopsis</taxon>
    </lineage>
</organism>
<comment type="similarity">
    <text evidence="8">Belongs to the glycosyltransferase 22 family.</text>
</comment>
<keyword evidence="4 8" id="KW-0812">Transmembrane</keyword>
<feature type="transmembrane region" description="Helical" evidence="8">
    <location>
        <begin position="253"/>
        <end position="274"/>
    </location>
</feature>
<dbReference type="GO" id="GO:0006506">
    <property type="term" value="P:GPI anchor biosynthetic process"/>
    <property type="evidence" value="ECO:0007669"/>
    <property type="project" value="TreeGrafter"/>
</dbReference>
<evidence type="ECO:0000313" key="10">
    <source>
        <dbReference type="Proteomes" id="UP000095751"/>
    </source>
</evidence>
<feature type="non-terminal residue" evidence="9">
    <location>
        <position position="451"/>
    </location>
</feature>
<sequence>LIQSQFDPDEYWQNLEPSYCHIFGGGDYYDTNPASCPGLTWEWKRRRQQNQQEQQQQQNDSDRNQNSWSTLLMDFFIIGLEGPVRSFASIVPTLLYYAITKKYEWDTSWMQNDLTFWCVYCSITSWFNAYTLIRTYSNSLETVLLAVFLSTNQSTTTTIRAWIAFFLGGICVSIRFTCLTAYIPMGIILALDNNNNNTIAYLFGICALPGFLGFVSTLLLDKVMYGFWAIPVLGNFQFNVIQGNGSLYGTHPFHWYLTAGIPASTGILLPVLIYDGISKWDRARRNLWTIILCYVVTHSWSEHKEFRFLLPVLPIFCLLCGGRIQNIVIGTRPLRIKQIMITFAGINLIAILYLGLFHQRAPIDVNRAILKAVAATHRNNNNGNNKPAADIRVHYLMGCHSTPLLSHLHNPPTKFVPWFLDCSPSCRANPDIDCESVAFSKDPGGFMKQTY</sequence>
<gene>
    <name evidence="9" type="primary">MT1</name>
    <name evidence="9" type="ORF">FRACYDRAFT_157068</name>
</gene>
<feature type="transmembrane region" description="Helical" evidence="8">
    <location>
        <begin position="339"/>
        <end position="357"/>
    </location>
</feature>
<keyword evidence="3 9" id="KW-0808">Transferase</keyword>
<reference evidence="9 10" key="1">
    <citation type="submission" date="2016-09" db="EMBL/GenBank/DDBJ databases">
        <title>Extensive genetic diversity and differential bi-allelic expression allows diatom success in the polar Southern Ocean.</title>
        <authorList>
            <consortium name="DOE Joint Genome Institute"/>
            <person name="Mock T."/>
            <person name="Otillar R.P."/>
            <person name="Strauss J."/>
            <person name="Dupont C."/>
            <person name="Frickenhaus S."/>
            <person name="Maumus F."/>
            <person name="Mcmullan M."/>
            <person name="Sanges R."/>
            <person name="Schmutz J."/>
            <person name="Toseland A."/>
            <person name="Valas R."/>
            <person name="Veluchamy A."/>
            <person name="Ward B.J."/>
            <person name="Allen A."/>
            <person name="Barry K."/>
            <person name="Falciatore A."/>
            <person name="Ferrante M."/>
            <person name="Fortunato A.E."/>
            <person name="Gloeckner G."/>
            <person name="Gruber A."/>
            <person name="Hipkin R."/>
            <person name="Janech M."/>
            <person name="Kroth P."/>
            <person name="Leese F."/>
            <person name="Lindquist E."/>
            <person name="Lyon B.R."/>
            <person name="Martin J."/>
            <person name="Mayer C."/>
            <person name="Parker M."/>
            <person name="Quesneville H."/>
            <person name="Raymond J."/>
            <person name="Uhlig C."/>
            <person name="Valentin K.U."/>
            <person name="Worden A.Z."/>
            <person name="Armbrust E.V."/>
            <person name="Bowler C."/>
            <person name="Green B."/>
            <person name="Moulton V."/>
            <person name="Van Oosterhout C."/>
            <person name="Grigoriev I."/>
        </authorList>
    </citation>
    <scope>NUCLEOTIDE SEQUENCE [LARGE SCALE GENOMIC DNA]</scope>
    <source>
        <strain evidence="9 10">CCMP1102</strain>
    </source>
</reference>
<name>A0A1E7EU18_9STRA</name>
<dbReference type="EMBL" id="KV784375">
    <property type="protein sequence ID" value="OEU09530.1"/>
    <property type="molecule type" value="Genomic_DNA"/>
</dbReference>
<protein>
    <recommendedName>
        <fullName evidence="8">Mannosyltransferase</fullName>
        <ecNumber evidence="8">2.4.1.-</ecNumber>
    </recommendedName>
</protein>
<evidence type="ECO:0000256" key="1">
    <source>
        <dbReference type="ARBA" id="ARBA00004477"/>
    </source>
</evidence>
<evidence type="ECO:0000256" key="5">
    <source>
        <dbReference type="ARBA" id="ARBA00022824"/>
    </source>
</evidence>
<dbReference type="InParanoid" id="A0A1E7EU18"/>
<dbReference type="PANTHER" id="PTHR22760:SF4">
    <property type="entry name" value="GPI MANNOSYLTRANSFERASE 3"/>
    <property type="match status" value="1"/>
</dbReference>
<evidence type="ECO:0000256" key="4">
    <source>
        <dbReference type="ARBA" id="ARBA00022692"/>
    </source>
</evidence>
<dbReference type="AlphaFoldDB" id="A0A1E7EU18"/>
<keyword evidence="5 8" id="KW-0256">Endoplasmic reticulum</keyword>
<comment type="subcellular location">
    <subcellularLocation>
        <location evidence="1 8">Endoplasmic reticulum membrane</location>
        <topology evidence="1 8">Multi-pass membrane protein</topology>
    </subcellularLocation>
</comment>
<accession>A0A1E7EU18</accession>
<feature type="non-terminal residue" evidence="9">
    <location>
        <position position="1"/>
    </location>
</feature>
<dbReference type="InterPro" id="IPR005599">
    <property type="entry name" value="GPI_mannosylTrfase"/>
</dbReference>
<keyword evidence="10" id="KW-1185">Reference proteome</keyword>
<dbReference type="GO" id="GO:0000026">
    <property type="term" value="F:alpha-1,2-mannosyltransferase activity"/>
    <property type="evidence" value="ECO:0007669"/>
    <property type="project" value="TreeGrafter"/>
</dbReference>
<dbReference type="OrthoDB" id="416834at2759"/>
<feature type="transmembrane region" description="Helical" evidence="8">
    <location>
        <begin position="308"/>
        <end position="327"/>
    </location>
</feature>
<keyword evidence="6 8" id="KW-1133">Transmembrane helix</keyword>
<evidence type="ECO:0000256" key="7">
    <source>
        <dbReference type="ARBA" id="ARBA00023136"/>
    </source>
</evidence>
<feature type="transmembrane region" description="Helical" evidence="8">
    <location>
        <begin position="162"/>
        <end position="191"/>
    </location>
</feature>
<dbReference type="GO" id="GO:0005789">
    <property type="term" value="C:endoplasmic reticulum membrane"/>
    <property type="evidence" value="ECO:0007669"/>
    <property type="project" value="UniProtKB-SubCell"/>
</dbReference>
<evidence type="ECO:0000256" key="8">
    <source>
        <dbReference type="RuleBase" id="RU363075"/>
    </source>
</evidence>
<dbReference type="EC" id="2.4.1.-" evidence="8"/>
<evidence type="ECO:0000313" key="9">
    <source>
        <dbReference type="EMBL" id="OEU09530.1"/>
    </source>
</evidence>
<evidence type="ECO:0000256" key="6">
    <source>
        <dbReference type="ARBA" id="ARBA00022989"/>
    </source>
</evidence>
<dbReference type="PANTHER" id="PTHR22760">
    <property type="entry name" value="GLYCOSYLTRANSFERASE"/>
    <property type="match status" value="1"/>
</dbReference>
<feature type="transmembrane region" description="Helical" evidence="8">
    <location>
        <begin position="198"/>
        <end position="220"/>
    </location>
</feature>
<evidence type="ECO:0000256" key="3">
    <source>
        <dbReference type="ARBA" id="ARBA00022679"/>
    </source>
</evidence>
<dbReference type="KEGG" id="fcy:FRACYDRAFT_157068"/>
<keyword evidence="2 8" id="KW-0328">Glycosyltransferase</keyword>